<feature type="region of interest" description="Disordered" evidence="1">
    <location>
        <begin position="28"/>
        <end position="73"/>
    </location>
</feature>
<organism evidence="3 4">
    <name type="scientific">Natrarchaeobius chitinivorans</name>
    <dbReference type="NCBI Taxonomy" id="1679083"/>
    <lineage>
        <taxon>Archaea</taxon>
        <taxon>Methanobacteriati</taxon>
        <taxon>Methanobacteriota</taxon>
        <taxon>Stenosarchaea group</taxon>
        <taxon>Halobacteria</taxon>
        <taxon>Halobacteriales</taxon>
        <taxon>Natrialbaceae</taxon>
        <taxon>Natrarchaeobius</taxon>
    </lineage>
</organism>
<evidence type="ECO:0000313" key="4">
    <source>
        <dbReference type="Proteomes" id="UP000281431"/>
    </source>
</evidence>
<accession>A0A3N6M2N7</accession>
<feature type="region of interest" description="Disordered" evidence="1">
    <location>
        <begin position="128"/>
        <end position="188"/>
    </location>
</feature>
<gene>
    <name evidence="3" type="ORF">EA472_20935</name>
</gene>
<dbReference type="AlphaFoldDB" id="A0A3N6M2N7"/>
<sequence length="725" mass="78095">MTSRLLAIALVAVLIASLPASAGALTAGAADVPSPETQPSHERVANAPADSGASSDPVLHRTTTLRHLPDRPGTFETEMEFRVPDPVVDLEITLHSRAEIESTAGFETTDDGTLRWIEETDRPTVRFTMPANRTGDVGHHAPETASDDRSPLETSSTDRGAFDVERDGHRLERDEATDRQREARSSGERYTFVDTGEWGVVQVPGVDVSLRQTESVAHEETVVVDGPGATGGDIAFFGPVTEHETTVDGETIQLAVPDAADPSADPTAVLETLAYASESLDVGARPDEVFVVAVPADVDWGPQGVQYGDGDAWVVADVPLEHPANVWIHEYVHVRQDFETDDATRWLVEAQAEYYAASYAFEKGLIEFDEFAGHLERGEHTPYTEGVLAEPASWSHDRTDYVKGRLVYAEIDRVLRLETDGDRTLEDVFRVMNAREGTLTESAFLDLLERAGGKAVRETAQRYTQTEATPETWDVDDHAAAFDLSGATFEYGVASEPIEVAGEPWEIRGQSGDDVIAVPAGPTVTVPVEVENAGDRAGTYDATLAVDGDVVAYEQSTLDANDRTVERLEWTPHEPGEYELRVGTQRLTVHVRTVSSLDVTDLSVEPETPRPDEPVTITATVASADSIPGAAVLEFRTGDGVVAEEIVGVAPGDAETVEATVRFDEEGQYEVVVGDRSTVVAVEPAPPPAELEEVPGFGVGSAIAALFATLVAAFVAVRGARRRPQ</sequence>
<name>A0A3N6M2N7_NATCH</name>
<feature type="transmembrane region" description="Helical" evidence="2">
    <location>
        <begin position="696"/>
        <end position="717"/>
    </location>
</feature>
<keyword evidence="2" id="KW-1133">Transmembrane helix</keyword>
<evidence type="ECO:0008006" key="5">
    <source>
        <dbReference type="Google" id="ProtNLM"/>
    </source>
</evidence>
<comment type="caution">
    <text evidence="3">The sequence shown here is derived from an EMBL/GenBank/DDBJ whole genome shotgun (WGS) entry which is preliminary data.</text>
</comment>
<protein>
    <recommendedName>
        <fullName evidence="5">CARDB domain-containing protein</fullName>
    </recommendedName>
</protein>
<evidence type="ECO:0000256" key="2">
    <source>
        <dbReference type="SAM" id="Phobius"/>
    </source>
</evidence>
<feature type="compositionally biased region" description="Basic and acidic residues" evidence="1">
    <location>
        <begin position="160"/>
        <end position="187"/>
    </location>
</feature>
<dbReference type="Gene3D" id="2.60.40.10">
    <property type="entry name" value="Immunoglobulins"/>
    <property type="match status" value="2"/>
</dbReference>
<proteinExistence type="predicted"/>
<evidence type="ECO:0000256" key="1">
    <source>
        <dbReference type="SAM" id="MobiDB-lite"/>
    </source>
</evidence>
<dbReference type="OrthoDB" id="271491at2157"/>
<dbReference type="Proteomes" id="UP000281431">
    <property type="component" value="Unassembled WGS sequence"/>
</dbReference>
<dbReference type="InterPro" id="IPR013783">
    <property type="entry name" value="Ig-like_fold"/>
</dbReference>
<keyword evidence="2" id="KW-0812">Transmembrane</keyword>
<keyword evidence="4" id="KW-1185">Reference proteome</keyword>
<dbReference type="EMBL" id="REFZ01000028">
    <property type="protein sequence ID" value="RQG96077.1"/>
    <property type="molecule type" value="Genomic_DNA"/>
</dbReference>
<keyword evidence="2" id="KW-0472">Membrane</keyword>
<feature type="compositionally biased region" description="Basic and acidic residues" evidence="1">
    <location>
        <begin position="136"/>
        <end position="151"/>
    </location>
</feature>
<reference evidence="3 4" key="1">
    <citation type="submission" date="2018-10" db="EMBL/GenBank/DDBJ databases">
        <title>Natrarchaeobius chitinivorans gen. nov., sp. nov., and Natrarchaeobius haloalkaliphilus sp. nov., alkaliphilic, chitin-utilizing haloarchaea from hypersaline alkaline lakes.</title>
        <authorList>
            <person name="Sorokin D.Y."/>
            <person name="Elcheninov A.G."/>
            <person name="Kostrikina N.A."/>
            <person name="Bale N.J."/>
            <person name="Sinninghe Damste J.S."/>
            <person name="Khijniak T.V."/>
            <person name="Kublanov I.V."/>
            <person name="Toshchakov S.V."/>
        </authorList>
    </citation>
    <scope>NUCLEOTIDE SEQUENCE [LARGE SCALE GENOMIC DNA]</scope>
    <source>
        <strain evidence="3 4">AArcht7</strain>
    </source>
</reference>
<evidence type="ECO:0000313" key="3">
    <source>
        <dbReference type="EMBL" id="RQG96077.1"/>
    </source>
</evidence>